<dbReference type="EMBL" id="BPLR01004472">
    <property type="protein sequence ID" value="GIX95100.1"/>
    <property type="molecule type" value="Genomic_DNA"/>
</dbReference>
<keyword evidence="3" id="KW-1185">Reference proteome</keyword>
<dbReference type="Proteomes" id="UP001054945">
    <property type="component" value="Unassembled WGS sequence"/>
</dbReference>
<organism evidence="2 3">
    <name type="scientific">Caerostris extrusa</name>
    <name type="common">Bark spider</name>
    <name type="synonym">Caerostris bankana</name>
    <dbReference type="NCBI Taxonomy" id="172846"/>
    <lineage>
        <taxon>Eukaryota</taxon>
        <taxon>Metazoa</taxon>
        <taxon>Ecdysozoa</taxon>
        <taxon>Arthropoda</taxon>
        <taxon>Chelicerata</taxon>
        <taxon>Arachnida</taxon>
        <taxon>Araneae</taxon>
        <taxon>Araneomorphae</taxon>
        <taxon>Entelegynae</taxon>
        <taxon>Araneoidea</taxon>
        <taxon>Araneidae</taxon>
        <taxon>Caerostris</taxon>
    </lineage>
</organism>
<accession>A0AAV4PEX1</accession>
<feature type="transmembrane region" description="Helical" evidence="1">
    <location>
        <begin position="31"/>
        <end position="52"/>
    </location>
</feature>
<name>A0AAV4PEX1_CAEEX</name>
<evidence type="ECO:0000313" key="2">
    <source>
        <dbReference type="EMBL" id="GIX95100.1"/>
    </source>
</evidence>
<reference evidence="2 3" key="1">
    <citation type="submission" date="2021-06" db="EMBL/GenBank/DDBJ databases">
        <title>Caerostris extrusa draft genome.</title>
        <authorList>
            <person name="Kono N."/>
            <person name="Arakawa K."/>
        </authorList>
    </citation>
    <scope>NUCLEOTIDE SEQUENCE [LARGE SCALE GENOMIC DNA]</scope>
</reference>
<keyword evidence="1" id="KW-1133">Transmembrane helix</keyword>
<evidence type="ECO:0000256" key="1">
    <source>
        <dbReference type="SAM" id="Phobius"/>
    </source>
</evidence>
<keyword evidence="1" id="KW-0812">Transmembrane</keyword>
<dbReference type="AlphaFoldDB" id="A0AAV4PEX1"/>
<proteinExistence type="predicted"/>
<gene>
    <name evidence="2" type="ORF">CEXT_294841</name>
</gene>
<comment type="caution">
    <text evidence="2">The sequence shown here is derived from an EMBL/GenBank/DDBJ whole genome shotgun (WGS) entry which is preliminary data.</text>
</comment>
<keyword evidence="1" id="KW-0472">Membrane</keyword>
<protein>
    <submittedName>
        <fullName evidence="2">Uncharacterized protein</fullName>
    </submittedName>
</protein>
<evidence type="ECO:0000313" key="3">
    <source>
        <dbReference type="Proteomes" id="UP001054945"/>
    </source>
</evidence>
<sequence length="101" mass="11175">MGSGRPTLIGSCCQDTSCCFHYCFSYCFASVFLRFGLNGSMVIGLISFGTVYSKKGLERNEGISDASDVNRKAIALTWHSDKGVFFISFLGLNWEQCFLSK</sequence>